<feature type="transmembrane region" description="Helical" evidence="13">
    <location>
        <begin position="817"/>
        <end position="835"/>
    </location>
</feature>
<reference evidence="16 17" key="1">
    <citation type="submission" date="2018-04" db="EMBL/GenBank/DDBJ databases">
        <title>Genomic Encyclopedia of Type Strains, Phase IV (KMG-IV): sequencing the most valuable type-strain genomes for metagenomic binning, comparative biology and taxonomic classification.</title>
        <authorList>
            <person name="Goeker M."/>
        </authorList>
    </citation>
    <scope>NUCLEOTIDE SEQUENCE [LARGE SCALE GENOMIC DNA]</scope>
    <source>
        <strain evidence="16 17">DSM 104150</strain>
    </source>
</reference>
<evidence type="ECO:0000256" key="13">
    <source>
        <dbReference type="SAM" id="Phobius"/>
    </source>
</evidence>
<evidence type="ECO:0000256" key="8">
    <source>
        <dbReference type="ARBA" id="ARBA00022989"/>
    </source>
</evidence>
<evidence type="ECO:0000313" key="16">
    <source>
        <dbReference type="EMBL" id="PXV70984.1"/>
    </source>
</evidence>
<feature type="domain" description="Protein O-mannosyl-transferase C-terminal four TM" evidence="15">
    <location>
        <begin position="856"/>
        <end position="1027"/>
    </location>
</feature>
<feature type="transmembrane region" description="Helical" evidence="13">
    <location>
        <begin position="380"/>
        <end position="398"/>
    </location>
</feature>
<feature type="transmembrane region" description="Helical" evidence="13">
    <location>
        <begin position="731"/>
        <end position="748"/>
    </location>
</feature>
<organism evidence="16 17">
    <name type="scientific">Sinimarinibacterium flocculans</name>
    <dbReference type="NCBI Taxonomy" id="985250"/>
    <lineage>
        <taxon>Bacteria</taxon>
        <taxon>Pseudomonadati</taxon>
        <taxon>Pseudomonadota</taxon>
        <taxon>Gammaproteobacteria</taxon>
        <taxon>Nevskiales</taxon>
        <taxon>Nevskiaceae</taxon>
        <taxon>Sinimarinibacterium</taxon>
    </lineage>
</organism>
<feature type="transmembrane region" description="Helical" evidence="13">
    <location>
        <begin position="959"/>
        <end position="977"/>
    </location>
</feature>
<feature type="transmembrane region" description="Helical" evidence="13">
    <location>
        <begin position="463"/>
        <end position="484"/>
    </location>
</feature>
<feature type="transmembrane region" description="Helical" evidence="13">
    <location>
        <begin position="300"/>
        <end position="321"/>
    </location>
</feature>
<evidence type="ECO:0000259" key="15">
    <source>
        <dbReference type="Pfam" id="PF16192"/>
    </source>
</evidence>
<evidence type="ECO:0000256" key="7">
    <source>
        <dbReference type="ARBA" id="ARBA00022692"/>
    </source>
</evidence>
<comment type="caution">
    <text evidence="16">The sequence shown here is derived from an EMBL/GenBank/DDBJ whole genome shotgun (WGS) entry which is preliminary data.</text>
</comment>
<feature type="transmembrane region" description="Helical" evidence="13">
    <location>
        <begin position="232"/>
        <end position="252"/>
    </location>
</feature>
<feature type="transmembrane region" description="Helical" evidence="13">
    <location>
        <begin position="97"/>
        <end position="116"/>
    </location>
</feature>
<dbReference type="AlphaFoldDB" id="A0A318EJB8"/>
<dbReference type="GO" id="GO:0005886">
    <property type="term" value="C:plasma membrane"/>
    <property type="evidence" value="ECO:0007669"/>
    <property type="project" value="UniProtKB-SubCell"/>
</dbReference>
<evidence type="ECO:0000256" key="5">
    <source>
        <dbReference type="ARBA" id="ARBA00022676"/>
    </source>
</evidence>
<keyword evidence="5 16" id="KW-0328">Glycosyltransferase</keyword>
<comment type="subcellular location">
    <subcellularLocation>
        <location evidence="1">Cell membrane</location>
        <topology evidence="1">Multi-pass membrane protein</topology>
    </subcellularLocation>
</comment>
<protein>
    <recommendedName>
        <fullName evidence="11">Polyprenol-phosphate-mannose--protein mannosyltransferase</fullName>
    </recommendedName>
    <alternativeName>
        <fullName evidence="12">Protein O-mannosyltransferase</fullName>
    </alternativeName>
</protein>
<dbReference type="Proteomes" id="UP000248330">
    <property type="component" value="Unassembled WGS sequence"/>
</dbReference>
<evidence type="ECO:0000256" key="4">
    <source>
        <dbReference type="ARBA" id="ARBA00022475"/>
    </source>
</evidence>
<keyword evidence="17" id="KW-1185">Reference proteome</keyword>
<comment type="similarity">
    <text evidence="3">Belongs to the glycosyltransferase 39 family.</text>
</comment>
<dbReference type="RefSeq" id="WP_110263150.1">
    <property type="nucleotide sequence ID" value="NZ_CAKZQT010000039.1"/>
</dbReference>
<feature type="transmembrane region" description="Helical" evidence="13">
    <location>
        <begin position="164"/>
        <end position="189"/>
    </location>
</feature>
<feature type="transmembrane region" description="Helical" evidence="13">
    <location>
        <begin position="35"/>
        <end position="54"/>
    </location>
</feature>
<dbReference type="InterPro" id="IPR032421">
    <property type="entry name" value="PMT_4TMC"/>
</dbReference>
<dbReference type="GO" id="GO:0006493">
    <property type="term" value="P:protein O-linked glycosylation"/>
    <property type="evidence" value="ECO:0007669"/>
    <property type="project" value="InterPro"/>
</dbReference>
<gene>
    <name evidence="16" type="ORF">C8D93_10122</name>
</gene>
<feature type="transmembrane region" description="Helical" evidence="13">
    <location>
        <begin position="768"/>
        <end position="796"/>
    </location>
</feature>
<dbReference type="InterPro" id="IPR027005">
    <property type="entry name" value="PMT-like"/>
</dbReference>
<keyword evidence="7 13" id="KW-0812">Transmembrane</keyword>
<accession>A0A318EJB8</accession>
<dbReference type="InterPro" id="IPR018584">
    <property type="entry name" value="GT87"/>
</dbReference>
<evidence type="ECO:0000256" key="1">
    <source>
        <dbReference type="ARBA" id="ARBA00004651"/>
    </source>
</evidence>
<comment type="pathway">
    <text evidence="2">Protein modification; protein glycosylation.</text>
</comment>
<feature type="transmembrane region" description="Helical" evidence="13">
    <location>
        <begin position="410"/>
        <end position="431"/>
    </location>
</feature>
<feature type="transmembrane region" description="Helical" evidence="13">
    <location>
        <begin position="937"/>
        <end position="953"/>
    </location>
</feature>
<evidence type="ECO:0000313" key="17">
    <source>
        <dbReference type="Proteomes" id="UP000248330"/>
    </source>
</evidence>
<dbReference type="PANTHER" id="PTHR10050">
    <property type="entry name" value="DOLICHYL-PHOSPHATE-MANNOSE--PROTEIN MANNOSYLTRANSFERASE"/>
    <property type="match status" value="1"/>
</dbReference>
<evidence type="ECO:0000259" key="14">
    <source>
        <dbReference type="Pfam" id="PF02366"/>
    </source>
</evidence>
<keyword evidence="4" id="KW-1003">Cell membrane</keyword>
<evidence type="ECO:0000256" key="10">
    <source>
        <dbReference type="ARBA" id="ARBA00024033"/>
    </source>
</evidence>
<dbReference type="OrthoDB" id="9804769at2"/>
<evidence type="ECO:0000256" key="9">
    <source>
        <dbReference type="ARBA" id="ARBA00023136"/>
    </source>
</evidence>
<feature type="transmembrane region" description="Helical" evidence="13">
    <location>
        <begin position="904"/>
        <end position="925"/>
    </location>
</feature>
<feature type="transmembrane region" description="Helical" evidence="13">
    <location>
        <begin position="701"/>
        <end position="719"/>
    </location>
</feature>
<evidence type="ECO:0000256" key="2">
    <source>
        <dbReference type="ARBA" id="ARBA00004922"/>
    </source>
</evidence>
<keyword evidence="9 13" id="KW-0472">Membrane</keyword>
<dbReference type="EMBL" id="QICN01000001">
    <property type="protein sequence ID" value="PXV70984.1"/>
    <property type="molecule type" value="Genomic_DNA"/>
</dbReference>
<dbReference type="Pfam" id="PF09594">
    <property type="entry name" value="GT87"/>
    <property type="match status" value="1"/>
</dbReference>
<name>A0A318EJB8_9GAMM</name>
<dbReference type="GO" id="GO:0000030">
    <property type="term" value="F:mannosyltransferase activity"/>
    <property type="evidence" value="ECO:0007669"/>
    <property type="project" value="InterPro"/>
</dbReference>
<feature type="transmembrane region" description="Helical" evidence="13">
    <location>
        <begin position="333"/>
        <end position="351"/>
    </location>
</feature>
<feature type="transmembrane region" description="Helical" evidence="13">
    <location>
        <begin position="195"/>
        <end position="225"/>
    </location>
</feature>
<keyword evidence="8 13" id="KW-1133">Transmembrane helix</keyword>
<feature type="transmembrane region" description="Helical" evidence="13">
    <location>
        <begin position="989"/>
        <end position="1008"/>
    </location>
</feature>
<evidence type="ECO:0000256" key="3">
    <source>
        <dbReference type="ARBA" id="ARBA00007222"/>
    </source>
</evidence>
<dbReference type="InterPro" id="IPR003342">
    <property type="entry name" value="ArnT-like_N"/>
</dbReference>
<keyword evidence="6 16" id="KW-0808">Transferase</keyword>
<comment type="similarity">
    <text evidence="10">Belongs to the glycosyltransferase 87 family.</text>
</comment>
<feature type="domain" description="ArnT-like N-terminal" evidence="14">
    <location>
        <begin position="663"/>
        <end position="832"/>
    </location>
</feature>
<dbReference type="UniPathway" id="UPA00378"/>
<proteinExistence type="inferred from homology"/>
<evidence type="ECO:0000256" key="6">
    <source>
        <dbReference type="ARBA" id="ARBA00022679"/>
    </source>
</evidence>
<dbReference type="Pfam" id="PF02366">
    <property type="entry name" value="PMT"/>
    <property type="match status" value="1"/>
</dbReference>
<dbReference type="Pfam" id="PF16192">
    <property type="entry name" value="PMT_4TMC"/>
    <property type="match status" value="1"/>
</dbReference>
<sequence>MNTAAFVCLYGLFFVLVAGYLIREDDGRVAATRDIAAQRSLVLCWLAVGVLLRLPLLWDTGFHYDTGTYKAWALEASNPDNPLNLYREGYFADYPPFYMYVLGALGAVARVLDWGSSTHFTALIKVPALLCDAAASLLLLRHLRRELGEGRAWGLASLYWLNPALIFTGALWGQTEALLCLLIVGGWLAWRGGRIVPAAALFAIAVAFKPQGALYAGIFGIAVIIGRSPRTIATAALTGLVVYALIVARFAWSRPWDWLPNLYFDTASTYDFITVNAYNLWALMGWNWQKDVGVAFGLKMQTWALIDATGAIVAVAVWLGLRLRRTVDPAERGTLIAWAFALATIAFFMLAPRMHERYILMLLPMLLLVAPARIRLPLFVLWTCAALANIAYVYYYYIDLNTIAPHDTSFIRVSSAANVALSVLTVLWWQLPDWPQRALSRLPQLRFARSAAPVSPRPALSTWGLQHSAIVLGFVIAATAIGLYRVGVSDYPQTGVATAEGFTLEFEYEEPVVARYALVYAGEKAIGDNVVKMQLERYEGQDWVPLFAEREMPDFYRLYEVTLENVGPSTRYRWRASGEQWRINELGLLDASGTPLQPDALLARDSEAADYANLVDEPHTWIRGRGFLVSTYFDEIYHGRTGYEFLHRQPIYETTHPPLGKWFISWGIDVFGMTPFGWRFSGVIASALTVGVLAWGGWLFAGNLTAMLLVGGLGLFEFSRFTIGRYATIDSYLGLFTLLCVLFLWRQFGLRQHADWRDGWRLSPDLIAAGAALGAAIAVKWSALYGGVGAFMFFAIGAGSGFRRDGVQRWSRLWPRMTGAAVAFGAVPLLIYWFSYLPFLRSLQDAPSLLSLDGLREILKSQRDIFDYHAKLTSTHPFQSPFWTWPINLKPLWIFTGEGSPRTAISILGNPLIWWGGLGVMLVAIWQNLRRPRADELILFGAIASLYLPWALVDRAAFNYHYYPAALVLIVLLGKRLIEWSQWPRLKELPWIAVALAGGLFVWFYPTISGHPAPDQWFRSLRWLPTWWML</sequence>
<evidence type="ECO:0000256" key="12">
    <source>
        <dbReference type="ARBA" id="ARBA00093644"/>
    </source>
</evidence>
<evidence type="ECO:0000256" key="11">
    <source>
        <dbReference type="ARBA" id="ARBA00093617"/>
    </source>
</evidence>